<dbReference type="GO" id="GO:0016853">
    <property type="term" value="F:isomerase activity"/>
    <property type="evidence" value="ECO:0007669"/>
    <property type="project" value="UniProtKB-KW"/>
</dbReference>
<evidence type="ECO:0000313" key="5">
    <source>
        <dbReference type="EMBL" id="KAK9164236.1"/>
    </source>
</evidence>
<comment type="caution">
    <text evidence="5">The sequence shown here is derived from an EMBL/GenBank/DDBJ whole genome shotgun (WGS) entry which is preliminary data.</text>
</comment>
<name>A0AAP0L4P6_9MAGN</name>
<gene>
    <name evidence="5" type="ORF">Syun_005138</name>
</gene>
<keyword evidence="6" id="KW-1185">Reference proteome</keyword>
<dbReference type="InterPro" id="IPR001509">
    <property type="entry name" value="Epimerase_deHydtase"/>
</dbReference>
<feature type="domain" description="NAD-dependent epimerase/dehydratase" evidence="4">
    <location>
        <begin position="137"/>
        <end position="242"/>
    </location>
</feature>
<keyword evidence="2" id="KW-0520">NAD</keyword>
<dbReference type="PANTHER" id="PTHR43574">
    <property type="entry name" value="EPIMERASE-RELATED"/>
    <property type="match status" value="1"/>
</dbReference>
<reference evidence="5 6" key="1">
    <citation type="submission" date="2024-01" db="EMBL/GenBank/DDBJ databases">
        <title>Genome assemblies of Stephania.</title>
        <authorList>
            <person name="Yang L."/>
        </authorList>
    </citation>
    <scope>NUCLEOTIDE SEQUENCE [LARGE SCALE GENOMIC DNA]</scope>
    <source>
        <strain evidence="5">YNDBR</strain>
        <tissue evidence="5">Leaf</tissue>
    </source>
</reference>
<dbReference type="CDD" id="cd05266">
    <property type="entry name" value="SDR_a4"/>
    <property type="match status" value="1"/>
</dbReference>
<sequence>MELSKLSTSAWLLPSQFHHLCRMECARTSVDDGSLNRMFILGLGFVGQLFGSQLKKQNWHIGGTCRSEIKNARLREMGFDAQLFNNHTEHPIDYLGSLTSLEEVTHLLVSLPPVVGYGDPVLDQCEDRLRRRIANGNLQWLCYLSSTSVYGDCNGEWVDEDYPANPKKASARARFAAENRWLSVGRDLGVPVQVLRLGGIYGPGRSALDTIIKQEHLTESQKMREARRYTSRIHVDDVCQALKGTFDIPSSGLVDLLRRIYNVVDDDPAPRSEVFAFASELIEKEWPGKIKASSYACTSSGDHERAEGGEKRVSNARMKNELGVKLLHPTYRSGLEDIIKMMENPFQ</sequence>
<evidence type="ECO:0000256" key="3">
    <source>
        <dbReference type="ARBA" id="ARBA00023235"/>
    </source>
</evidence>
<evidence type="ECO:0000313" key="6">
    <source>
        <dbReference type="Proteomes" id="UP001420932"/>
    </source>
</evidence>
<keyword evidence="3" id="KW-0413">Isomerase</keyword>
<evidence type="ECO:0000256" key="2">
    <source>
        <dbReference type="ARBA" id="ARBA00023027"/>
    </source>
</evidence>
<accession>A0AAP0L4P6</accession>
<evidence type="ECO:0000256" key="1">
    <source>
        <dbReference type="ARBA" id="ARBA00007637"/>
    </source>
</evidence>
<dbReference type="AlphaFoldDB" id="A0AAP0L4P6"/>
<dbReference type="InterPro" id="IPR036291">
    <property type="entry name" value="NAD(P)-bd_dom_sf"/>
</dbReference>
<dbReference type="Gene3D" id="3.40.50.720">
    <property type="entry name" value="NAD(P)-binding Rossmann-like Domain"/>
    <property type="match status" value="1"/>
</dbReference>
<dbReference type="EMBL" id="JBBNAF010000002">
    <property type="protein sequence ID" value="KAK9164236.1"/>
    <property type="molecule type" value="Genomic_DNA"/>
</dbReference>
<organism evidence="5 6">
    <name type="scientific">Stephania yunnanensis</name>
    <dbReference type="NCBI Taxonomy" id="152371"/>
    <lineage>
        <taxon>Eukaryota</taxon>
        <taxon>Viridiplantae</taxon>
        <taxon>Streptophyta</taxon>
        <taxon>Embryophyta</taxon>
        <taxon>Tracheophyta</taxon>
        <taxon>Spermatophyta</taxon>
        <taxon>Magnoliopsida</taxon>
        <taxon>Ranunculales</taxon>
        <taxon>Menispermaceae</taxon>
        <taxon>Menispermoideae</taxon>
        <taxon>Cissampelideae</taxon>
        <taxon>Stephania</taxon>
    </lineage>
</organism>
<comment type="similarity">
    <text evidence="1">Belongs to the NAD(P)-dependent epimerase/dehydratase family.</text>
</comment>
<proteinExistence type="inferred from homology"/>
<dbReference type="Pfam" id="PF01370">
    <property type="entry name" value="Epimerase"/>
    <property type="match status" value="1"/>
</dbReference>
<dbReference type="SUPFAM" id="SSF51735">
    <property type="entry name" value="NAD(P)-binding Rossmann-fold domains"/>
    <property type="match status" value="1"/>
</dbReference>
<dbReference type="Proteomes" id="UP001420932">
    <property type="component" value="Unassembled WGS sequence"/>
</dbReference>
<evidence type="ECO:0000259" key="4">
    <source>
        <dbReference type="Pfam" id="PF01370"/>
    </source>
</evidence>
<protein>
    <recommendedName>
        <fullName evidence="4">NAD-dependent epimerase/dehydratase domain-containing protein</fullName>
    </recommendedName>
</protein>